<gene>
    <name evidence="2" type="ORF">C3F09_10520</name>
</gene>
<sequence length="283" mass="31020">MSFRFVALTALVLLVALCGMTMANDREQELINQFLKKTEVKHVQKLGWLSVGFSVNRVNRHNDYNSFTNHLNTQIDGGQFSWMGNAPAFSAEFGTLVGKRMAWSIGGEYWMKISRDVSGTVTYSPTAGLPTALTNPSSEIKTLGVFTSLSYYVKNAPKPAQLPTGLSVYVGGSAGYYQMNWDLFAEYQNLNLSTAVPDGANTTFKGSAPGFSANLGVEYPIRFGGLVFSGEASYLYLNFTNVAWYNSVDQEVVATYAGTADSRVDVALSGVRAKVNLKKYFSW</sequence>
<feature type="chain" id="PRO_5032538886" description="Outer membrane protein beta-barrel domain-containing protein" evidence="1">
    <location>
        <begin position="24"/>
        <end position="283"/>
    </location>
</feature>
<proteinExistence type="predicted"/>
<name>A0A855WWJ4_9BACT</name>
<accession>A0A855WWJ4</accession>
<feature type="signal peptide" evidence="1">
    <location>
        <begin position="1"/>
        <end position="23"/>
    </location>
</feature>
<dbReference type="AlphaFoldDB" id="A0A855WWJ4"/>
<dbReference type="EMBL" id="PQAP01000176">
    <property type="protein sequence ID" value="PWB69199.1"/>
    <property type="molecule type" value="Genomic_DNA"/>
</dbReference>
<evidence type="ECO:0008006" key="4">
    <source>
        <dbReference type="Google" id="ProtNLM"/>
    </source>
</evidence>
<protein>
    <recommendedName>
        <fullName evidence="4">Outer membrane protein beta-barrel domain-containing protein</fullName>
    </recommendedName>
</protein>
<evidence type="ECO:0000313" key="3">
    <source>
        <dbReference type="Proteomes" id="UP000250918"/>
    </source>
</evidence>
<evidence type="ECO:0000313" key="2">
    <source>
        <dbReference type="EMBL" id="PWB69199.1"/>
    </source>
</evidence>
<dbReference type="Proteomes" id="UP000250918">
    <property type="component" value="Unassembled WGS sequence"/>
</dbReference>
<comment type="caution">
    <text evidence="2">The sequence shown here is derived from an EMBL/GenBank/DDBJ whole genome shotgun (WGS) entry which is preliminary data.</text>
</comment>
<evidence type="ECO:0000256" key="1">
    <source>
        <dbReference type="SAM" id="SignalP"/>
    </source>
</evidence>
<organism evidence="2 3">
    <name type="scientific">candidate division GN15 bacterium</name>
    <dbReference type="NCBI Taxonomy" id="2072418"/>
    <lineage>
        <taxon>Bacteria</taxon>
        <taxon>candidate division GN15</taxon>
    </lineage>
</organism>
<reference evidence="2 3" key="1">
    <citation type="journal article" date="2018" name="ISME J.">
        <title>A methanotrophic archaeon couples anaerobic oxidation of methane to Fe(III) reduction.</title>
        <authorList>
            <person name="Cai C."/>
            <person name="Leu A.O."/>
            <person name="Xie G.J."/>
            <person name="Guo J."/>
            <person name="Feng Y."/>
            <person name="Zhao J.X."/>
            <person name="Tyson G.W."/>
            <person name="Yuan Z."/>
            <person name="Hu S."/>
        </authorList>
    </citation>
    <scope>NUCLEOTIDE SEQUENCE [LARGE SCALE GENOMIC DNA]</scope>
    <source>
        <strain evidence="2">FeB_12</strain>
    </source>
</reference>
<keyword evidence="1" id="KW-0732">Signal</keyword>